<feature type="transmembrane region" description="Helical" evidence="1">
    <location>
        <begin position="26"/>
        <end position="49"/>
    </location>
</feature>
<dbReference type="RefSeq" id="WP_072430079.1">
    <property type="nucleotide sequence ID" value="NZ_FPKR01000017.1"/>
</dbReference>
<keyword evidence="1" id="KW-0812">Transmembrane</keyword>
<keyword evidence="1" id="KW-0472">Membrane</keyword>
<feature type="transmembrane region" description="Helical" evidence="1">
    <location>
        <begin position="129"/>
        <end position="154"/>
    </location>
</feature>
<dbReference type="STRING" id="1121279.SAMN02745887_03599"/>
<dbReference type="AlphaFoldDB" id="A0A1K2HS96"/>
<keyword evidence="3" id="KW-1185">Reference proteome</keyword>
<organism evidence="2 3">
    <name type="scientific">Chitinimonas taiwanensis DSM 18899</name>
    <dbReference type="NCBI Taxonomy" id="1121279"/>
    <lineage>
        <taxon>Bacteria</taxon>
        <taxon>Pseudomonadati</taxon>
        <taxon>Pseudomonadota</taxon>
        <taxon>Betaproteobacteria</taxon>
        <taxon>Neisseriales</taxon>
        <taxon>Chitinibacteraceae</taxon>
        <taxon>Chitinimonas</taxon>
    </lineage>
</organism>
<dbReference type="Proteomes" id="UP000186513">
    <property type="component" value="Unassembled WGS sequence"/>
</dbReference>
<sequence length="164" mass="18303">MFDKAVLSIQRKAMNIRKYTRRADKLAVGICSFWLGVGLLLVIGSLYMFCIHAGLLLTGHRVNGNIVGESCRKQDCSYMIEFKDINGKVLEASSASSSLSKQYTVEILFQQQPGRAPEHIRVNLFGEMWAAPIVMLILGLPLLVVGAHLLLTTLPTRRQSRKRS</sequence>
<keyword evidence="1" id="KW-1133">Transmembrane helix</keyword>
<evidence type="ECO:0000313" key="2">
    <source>
        <dbReference type="EMBL" id="SFZ79417.1"/>
    </source>
</evidence>
<name>A0A1K2HS96_9NEIS</name>
<reference evidence="2 3" key="1">
    <citation type="submission" date="2016-11" db="EMBL/GenBank/DDBJ databases">
        <authorList>
            <person name="Jaros S."/>
            <person name="Januszkiewicz K."/>
            <person name="Wedrychowicz H."/>
        </authorList>
    </citation>
    <scope>NUCLEOTIDE SEQUENCE [LARGE SCALE GENOMIC DNA]</scope>
    <source>
        <strain evidence="2 3">DSM 18899</strain>
    </source>
</reference>
<evidence type="ECO:0008006" key="4">
    <source>
        <dbReference type="Google" id="ProtNLM"/>
    </source>
</evidence>
<gene>
    <name evidence="2" type="ORF">SAMN02745887_03599</name>
</gene>
<dbReference type="EMBL" id="FPKR01000017">
    <property type="protein sequence ID" value="SFZ79417.1"/>
    <property type="molecule type" value="Genomic_DNA"/>
</dbReference>
<proteinExistence type="predicted"/>
<accession>A0A1K2HS96</accession>
<evidence type="ECO:0000256" key="1">
    <source>
        <dbReference type="SAM" id="Phobius"/>
    </source>
</evidence>
<evidence type="ECO:0000313" key="3">
    <source>
        <dbReference type="Proteomes" id="UP000186513"/>
    </source>
</evidence>
<protein>
    <recommendedName>
        <fullName evidence="4">DUF3592 domain-containing protein</fullName>
    </recommendedName>
</protein>